<comment type="caution">
    <text evidence="3">The sequence shown here is derived from an EMBL/GenBank/DDBJ whole genome shotgun (WGS) entry which is preliminary data.</text>
</comment>
<evidence type="ECO:0000313" key="4">
    <source>
        <dbReference type="Proteomes" id="UP001227831"/>
    </source>
</evidence>
<keyword evidence="4" id="KW-1185">Reference proteome</keyword>
<gene>
    <name evidence="3" type="ORF">RA086_10850</name>
</gene>
<feature type="compositionally biased region" description="Polar residues" evidence="1">
    <location>
        <begin position="235"/>
        <end position="249"/>
    </location>
</feature>
<feature type="compositionally biased region" description="Basic residues" evidence="1">
    <location>
        <begin position="280"/>
        <end position="299"/>
    </location>
</feature>
<keyword evidence="2" id="KW-1133">Transmembrane helix</keyword>
<feature type="region of interest" description="Disordered" evidence="1">
    <location>
        <begin position="1"/>
        <end position="300"/>
    </location>
</feature>
<feature type="region of interest" description="Disordered" evidence="1">
    <location>
        <begin position="512"/>
        <end position="619"/>
    </location>
</feature>
<reference evidence="3 4" key="1">
    <citation type="journal article" date="2023" name="Int. J. Syst. Evol. Microbiol.">
        <title>Lactiplantibacillus brownii sp. nov., a novel psychrotolerant species isolated from sauerkraut.</title>
        <authorList>
            <person name="Heng Y.C."/>
            <person name="Silvaraju S."/>
            <person name="Lee J.K.Y."/>
            <person name="Kittelmann S."/>
        </authorList>
    </citation>
    <scope>NUCLEOTIDE SEQUENCE [LARGE SCALE GENOMIC DNA]</scope>
    <source>
        <strain evidence="3 4">WILCCON 0030</strain>
    </source>
</reference>
<feature type="transmembrane region" description="Helical" evidence="2">
    <location>
        <begin position="301"/>
        <end position="320"/>
    </location>
</feature>
<dbReference type="EMBL" id="JAVCWF010000001">
    <property type="protein sequence ID" value="MDQ7938108.1"/>
    <property type="molecule type" value="Genomic_DNA"/>
</dbReference>
<feature type="compositionally biased region" description="Polar residues" evidence="1">
    <location>
        <begin position="95"/>
        <end position="119"/>
    </location>
</feature>
<feature type="compositionally biased region" description="Low complexity" evidence="1">
    <location>
        <begin position="42"/>
        <end position="94"/>
    </location>
</feature>
<evidence type="ECO:0000256" key="2">
    <source>
        <dbReference type="SAM" id="Phobius"/>
    </source>
</evidence>
<dbReference type="RefSeq" id="WP_308703808.1">
    <property type="nucleotide sequence ID" value="NZ_AP027463.1"/>
</dbReference>
<name>A0ABU1AAU9_9LACO</name>
<keyword evidence="2" id="KW-0472">Membrane</keyword>
<evidence type="ECO:0000256" key="1">
    <source>
        <dbReference type="SAM" id="MobiDB-lite"/>
    </source>
</evidence>
<dbReference type="PANTHER" id="PTHR33975">
    <property type="entry name" value="MYELIN-ASSOCIATED OLIGODENDROCYTE BASIC PROTEIN"/>
    <property type="match status" value="1"/>
</dbReference>
<feature type="compositionally biased region" description="Low complexity" evidence="1">
    <location>
        <begin position="126"/>
        <end position="140"/>
    </location>
</feature>
<evidence type="ECO:0000313" key="3">
    <source>
        <dbReference type="EMBL" id="MDQ7938108.1"/>
    </source>
</evidence>
<protein>
    <submittedName>
        <fullName evidence="3">Uncharacterized protein</fullName>
    </submittedName>
</protein>
<feature type="compositionally biased region" description="Basic and acidic residues" evidence="1">
    <location>
        <begin position="215"/>
        <end position="231"/>
    </location>
</feature>
<dbReference type="Proteomes" id="UP001227831">
    <property type="component" value="Unassembled WGS sequence"/>
</dbReference>
<organism evidence="3 4">
    <name type="scientific">Lactiplantibacillus brownii</name>
    <dbReference type="NCBI Taxonomy" id="3069269"/>
    <lineage>
        <taxon>Bacteria</taxon>
        <taxon>Bacillati</taxon>
        <taxon>Bacillota</taxon>
        <taxon>Bacilli</taxon>
        <taxon>Lactobacillales</taxon>
        <taxon>Lactobacillaceae</taxon>
        <taxon>Lactiplantibacillus</taxon>
    </lineage>
</organism>
<accession>A0ABU1AAU9</accession>
<feature type="compositionally biased region" description="Low complexity" evidence="1">
    <location>
        <begin position="514"/>
        <end position="619"/>
    </location>
</feature>
<feature type="compositionally biased region" description="Basic residues" evidence="1">
    <location>
        <begin position="1"/>
        <end position="15"/>
    </location>
</feature>
<dbReference type="PANTHER" id="PTHR33975:SF2">
    <property type="entry name" value="MYELIN-ASSOCIATED OLIGODENDROCYTE BASIC PROTEIN"/>
    <property type="match status" value="1"/>
</dbReference>
<sequence length="619" mass="65336">MANKDKKMHFGKRLWHAITEPIPDDDEQKDEEIPLAYDLKTSTATSEASAASSAVSAPQSQAQSAIRQSQAAPAKAKATSATTQASATASKSQAGSVTSEAKSATPQSQKASTTRSQARATREVTPKAPKSAAKAAASTTVIEPDVVAESAKHRRGQVAKAPAPRSAVDPAAADSTISVANSQASVATNRQSQAAKPVTSGEKQPVISVAAVERSNSKDETPPLPLSREELYGDQQPNGGSEAPRQTSIEAADEPLSRLARHGEAKTESPVDETPTTNPHLKKKAKGSRPHQKPKRRNGKLVATGVGLLVIAALGAFFMYTHAKTTETAAKTNAEAVVKTIYTSAAQRDLRASASNAKLNQLQTYIDEMKQSETKTSLQAQHDSAAKMLKIRQRVQGLYTSDKLIKEAVTMDNVTFAQTAITNSGLKTKKPYFAKRYTKQLTAAAKIVKPVRQYDATYRKLYTNKNRLKNTVSTSDLDVVIKHLKPYRTKSELAAKDYKRLTADRKTLAKKEQSAATSAANAVSSSATSYSDSEESSSSSTSSSSYSAYSSATSSTDYGTDTDTSSANSSSSTYGGGTTTSDSSSSTYGGNTTTTGDNTTTGNDTTTGTGTGTSQGTTY</sequence>
<feature type="compositionally biased region" description="Polar residues" evidence="1">
    <location>
        <begin position="175"/>
        <end position="194"/>
    </location>
</feature>
<keyword evidence="2" id="KW-0812">Transmembrane</keyword>
<proteinExistence type="predicted"/>
<dbReference type="InterPro" id="IPR053023">
    <property type="entry name" value="FLAP_modulator"/>
</dbReference>